<reference evidence="3 4" key="1">
    <citation type="submission" date="2023-07" db="EMBL/GenBank/DDBJ databases">
        <title>Genomic Encyclopedia of Type Strains, Phase IV (KMG-IV): sequencing the most valuable type-strain genomes for metagenomic binning, comparative biology and taxonomic classification.</title>
        <authorList>
            <person name="Goeker M."/>
        </authorList>
    </citation>
    <scope>NUCLEOTIDE SEQUENCE [LARGE SCALE GENOMIC DNA]</scope>
    <source>
        <strain evidence="3 4">DSM 45903</strain>
    </source>
</reference>
<feature type="domain" description="DUF4097" evidence="2">
    <location>
        <begin position="112"/>
        <end position="262"/>
    </location>
</feature>
<dbReference type="Gene3D" id="2.160.20.120">
    <property type="match status" value="1"/>
</dbReference>
<dbReference type="PANTHER" id="PTHR34094:SF1">
    <property type="entry name" value="PROTEIN FAM185A"/>
    <property type="match status" value="1"/>
</dbReference>
<keyword evidence="4" id="KW-1185">Reference proteome</keyword>
<accession>A0ABU1IQ09</accession>
<gene>
    <name evidence="3" type="ORF">JOE21_002896</name>
</gene>
<dbReference type="Proteomes" id="UP001185012">
    <property type="component" value="Unassembled WGS sequence"/>
</dbReference>
<sequence>MKKPWNLMLSLSVGIGVFLVSGCSGGEKEVVAQETFDAGSINQIQVKADAQDVRIEPSADGQIQVELLGGGSSADALKTNAEGSTLVIDLSASAAGINWDRAIVKLSVPEEQLEGISVQTVSGNISGKSVQTQTLTLTSDTGRIELEGFRGESVKGRTTSADLTMEQVEGSFEADSSSGKVRVSVAGEFSRENRVRTDAGDIEIRSRQPAFLEVDLSTSSGKIESDFSIADGGEESGSRRISGKIGEGEKDDPRLTVQSSTGSIQWKRP</sequence>
<dbReference type="RefSeq" id="WP_309867392.1">
    <property type="nucleotide sequence ID" value="NZ_JAVDQG010000006.1"/>
</dbReference>
<dbReference type="PROSITE" id="PS51257">
    <property type="entry name" value="PROKAR_LIPOPROTEIN"/>
    <property type="match status" value="1"/>
</dbReference>
<protein>
    <submittedName>
        <fullName evidence="3">DUF4097 and DUF4098 domain-containing protein YvlB</fullName>
    </submittedName>
</protein>
<evidence type="ECO:0000256" key="1">
    <source>
        <dbReference type="SAM" id="MobiDB-lite"/>
    </source>
</evidence>
<evidence type="ECO:0000313" key="3">
    <source>
        <dbReference type="EMBL" id="MDR6226886.1"/>
    </source>
</evidence>
<dbReference type="InterPro" id="IPR025164">
    <property type="entry name" value="Toastrack_DUF4097"/>
</dbReference>
<organism evidence="3 4">
    <name type="scientific">Desmospora profundinema</name>
    <dbReference type="NCBI Taxonomy" id="1571184"/>
    <lineage>
        <taxon>Bacteria</taxon>
        <taxon>Bacillati</taxon>
        <taxon>Bacillota</taxon>
        <taxon>Bacilli</taxon>
        <taxon>Bacillales</taxon>
        <taxon>Thermoactinomycetaceae</taxon>
        <taxon>Desmospora</taxon>
    </lineage>
</organism>
<dbReference type="PANTHER" id="PTHR34094">
    <property type="match status" value="1"/>
</dbReference>
<dbReference type="EMBL" id="JAVDQG010000006">
    <property type="protein sequence ID" value="MDR6226886.1"/>
    <property type="molecule type" value="Genomic_DNA"/>
</dbReference>
<proteinExistence type="predicted"/>
<feature type="region of interest" description="Disordered" evidence="1">
    <location>
        <begin position="223"/>
        <end position="269"/>
    </location>
</feature>
<comment type="caution">
    <text evidence="3">The sequence shown here is derived from an EMBL/GenBank/DDBJ whole genome shotgun (WGS) entry which is preliminary data.</text>
</comment>
<dbReference type="Pfam" id="PF13349">
    <property type="entry name" value="DUF4097"/>
    <property type="match status" value="1"/>
</dbReference>
<name>A0ABU1IQ09_9BACL</name>
<evidence type="ECO:0000259" key="2">
    <source>
        <dbReference type="Pfam" id="PF13349"/>
    </source>
</evidence>
<feature type="compositionally biased region" description="Polar residues" evidence="1">
    <location>
        <begin position="256"/>
        <end position="269"/>
    </location>
</feature>
<evidence type="ECO:0000313" key="4">
    <source>
        <dbReference type="Proteomes" id="UP001185012"/>
    </source>
</evidence>